<evidence type="ECO:0000313" key="2">
    <source>
        <dbReference type="EMBL" id="KAL2607442.1"/>
    </source>
</evidence>
<dbReference type="InterPro" id="IPR036249">
    <property type="entry name" value="Thioredoxin-like_sf"/>
</dbReference>
<dbReference type="CDD" id="cd02961">
    <property type="entry name" value="PDI_a_family"/>
    <property type="match status" value="1"/>
</dbReference>
<dbReference type="EMBL" id="JBHFFA010000008">
    <property type="protein sequence ID" value="KAL2607442.1"/>
    <property type="molecule type" value="Genomic_DNA"/>
</dbReference>
<dbReference type="Proteomes" id="UP001605036">
    <property type="component" value="Unassembled WGS sequence"/>
</dbReference>
<comment type="caution">
    <text evidence="2">The sequence shown here is derived from an EMBL/GenBank/DDBJ whole genome shotgun (WGS) entry which is preliminary data.</text>
</comment>
<dbReference type="AlphaFoldDB" id="A0ABD1XES7"/>
<dbReference type="InterPro" id="IPR013766">
    <property type="entry name" value="Thioredoxin_domain"/>
</dbReference>
<protein>
    <recommendedName>
        <fullName evidence="1">Thioredoxin domain-containing protein</fullName>
    </recommendedName>
</protein>
<evidence type="ECO:0000313" key="3">
    <source>
        <dbReference type="Proteomes" id="UP001605036"/>
    </source>
</evidence>
<dbReference type="SUPFAM" id="SSF52833">
    <property type="entry name" value="Thioredoxin-like"/>
    <property type="match status" value="1"/>
</dbReference>
<organism evidence="2 3">
    <name type="scientific">Riccia fluitans</name>
    <dbReference type="NCBI Taxonomy" id="41844"/>
    <lineage>
        <taxon>Eukaryota</taxon>
        <taxon>Viridiplantae</taxon>
        <taxon>Streptophyta</taxon>
        <taxon>Embryophyta</taxon>
        <taxon>Marchantiophyta</taxon>
        <taxon>Marchantiopsida</taxon>
        <taxon>Marchantiidae</taxon>
        <taxon>Marchantiales</taxon>
        <taxon>Ricciaceae</taxon>
        <taxon>Riccia</taxon>
    </lineage>
</organism>
<dbReference type="PANTHER" id="PTHR19991">
    <property type="entry name" value="L 2 01289"/>
    <property type="match status" value="1"/>
</dbReference>
<proteinExistence type="predicted"/>
<dbReference type="Pfam" id="PF00085">
    <property type="entry name" value="Thioredoxin"/>
    <property type="match status" value="1"/>
</dbReference>
<reference evidence="2 3" key="1">
    <citation type="submission" date="2024-09" db="EMBL/GenBank/DDBJ databases">
        <title>Chromosome-scale assembly of Riccia fluitans.</title>
        <authorList>
            <person name="Paukszto L."/>
            <person name="Sawicki J."/>
            <person name="Karawczyk K."/>
            <person name="Piernik-Szablinska J."/>
            <person name="Szczecinska M."/>
            <person name="Mazdziarz M."/>
        </authorList>
    </citation>
    <scope>NUCLEOTIDE SEQUENCE [LARGE SCALE GENOMIC DNA]</scope>
    <source>
        <strain evidence="2">Rf_01</strain>
        <tissue evidence="2">Aerial parts of the thallus</tissue>
    </source>
</reference>
<name>A0ABD1XES7_9MARC</name>
<dbReference type="Gene3D" id="3.40.30.10">
    <property type="entry name" value="Glutaredoxin"/>
    <property type="match status" value="1"/>
</dbReference>
<evidence type="ECO:0000259" key="1">
    <source>
        <dbReference type="Pfam" id="PF00085"/>
    </source>
</evidence>
<sequence>MIMEGHISHNLSTNSSKLKLWASRSDSGIIYLCYCVPPYIEGLRLLLTYITDKFRMGRPQFIAVMLVILLGITALGELAKGTSLEDPAEETLQTGFDSEEEKEMDLDTQDWDDEFEGTPTLRVLNDDNFEHDTQAATGQTTGIWLVLFWSHHSVPSRNAEATLLQVYTQMRHSHLLIAAVNVSSNPRTVQRFDIQKVPVLILFRERRMYTYKGHWAVMNIIKFVKGGYESVTAETVPKEITYSDQLLETLSLYYQAIITYLANRPGILAGVGSTLAMCGYLRTKRWLMRRQLNNAAKGRPRKRVD</sequence>
<accession>A0ABD1XES7</accession>
<feature type="domain" description="Thioredoxin" evidence="1">
    <location>
        <begin position="123"/>
        <end position="224"/>
    </location>
</feature>
<gene>
    <name evidence="2" type="ORF">R1flu_026015</name>
</gene>
<dbReference type="PANTHER" id="PTHR19991:SF2">
    <property type="entry name" value="GH08893P"/>
    <property type="match status" value="1"/>
</dbReference>
<keyword evidence="3" id="KW-1185">Reference proteome</keyword>